<evidence type="ECO:0000256" key="1">
    <source>
        <dbReference type="ARBA" id="ARBA00005854"/>
    </source>
</evidence>
<keyword evidence="2 3" id="KW-0560">Oxidoreductase</keyword>
<feature type="domain" description="D-isomer specific 2-hydroxyacid dehydrogenase NAD-binding" evidence="5">
    <location>
        <begin position="111"/>
        <end position="289"/>
    </location>
</feature>
<dbReference type="PANTHER" id="PTHR10996">
    <property type="entry name" value="2-HYDROXYACID DEHYDROGENASE-RELATED"/>
    <property type="match status" value="1"/>
</dbReference>
<evidence type="ECO:0000259" key="4">
    <source>
        <dbReference type="Pfam" id="PF00389"/>
    </source>
</evidence>
<dbReference type="RefSeq" id="WP_274203501.1">
    <property type="nucleotide sequence ID" value="NZ_JAQZAO010000017.1"/>
</dbReference>
<dbReference type="Pfam" id="PF02826">
    <property type="entry name" value="2-Hacid_dh_C"/>
    <property type="match status" value="1"/>
</dbReference>
<dbReference type="PANTHER" id="PTHR10996:SF114">
    <property type="entry name" value="GLYOXYLATE_HYDROXYPYRUVATE REDUCTASE A"/>
    <property type="match status" value="1"/>
</dbReference>
<evidence type="ECO:0000256" key="2">
    <source>
        <dbReference type="ARBA" id="ARBA00023002"/>
    </source>
</evidence>
<feature type="domain" description="D-isomer specific 2-hydroxyacid dehydrogenase catalytic" evidence="4">
    <location>
        <begin position="40"/>
        <end position="318"/>
    </location>
</feature>
<comment type="caution">
    <text evidence="6">The sequence shown here is derived from an EMBL/GenBank/DDBJ whole genome shotgun (WGS) entry which is preliminary data.</text>
</comment>
<evidence type="ECO:0000313" key="6">
    <source>
        <dbReference type="EMBL" id="MDD7968970.1"/>
    </source>
</evidence>
<evidence type="ECO:0000259" key="5">
    <source>
        <dbReference type="Pfam" id="PF02826"/>
    </source>
</evidence>
<dbReference type="EMBL" id="JAQZAO010000017">
    <property type="protein sequence ID" value="MDD7968970.1"/>
    <property type="molecule type" value="Genomic_DNA"/>
</dbReference>
<protein>
    <submittedName>
        <fullName evidence="6">NAD(P)-dependent oxidoreductase</fullName>
    </submittedName>
</protein>
<dbReference type="InterPro" id="IPR050223">
    <property type="entry name" value="D-isomer_2-hydroxyacid_DH"/>
</dbReference>
<dbReference type="Pfam" id="PF00389">
    <property type="entry name" value="2-Hacid_dh"/>
    <property type="match status" value="1"/>
</dbReference>
<sequence>MRIGLVGGGFAALRGALETAFDEVGWTGVEIVDVPVEVPAAGLSPVDVLCPMGSTISAALMDATTPRMIQQFGVGLSGVDLDAAAARGLPVDNVSGAQSGNAVAVAEVALLLLLALLRRYEEARANVAKELVGEPSGRMLAGRTVGVLGVGDIGAEVITRLRAFDARPVGIGRRPRAETPRAADLLDDEHYHRTEDLVAALARCDDLVVACPLTPQTRGIVGPDALAALRPGGHVVNVARGPVVDHDALLTALRSGHLAGAGLDVTWVEPIDPDDPLLAQNVLVTPHVGGVTETSYAGIARGFVASVERHLGRGDRRFAVGVPG</sequence>
<keyword evidence="7" id="KW-1185">Reference proteome</keyword>
<evidence type="ECO:0000313" key="7">
    <source>
        <dbReference type="Proteomes" id="UP001300763"/>
    </source>
</evidence>
<reference evidence="6 7" key="1">
    <citation type="submission" date="2023-02" db="EMBL/GenBank/DDBJ databases">
        <title>Genome sequencing required for Actinomycetospora new species description.</title>
        <authorList>
            <person name="Saimee Y."/>
            <person name="Duangmal K."/>
        </authorList>
    </citation>
    <scope>NUCLEOTIDE SEQUENCE [LARGE SCALE GENOMIC DNA]</scope>
    <source>
        <strain evidence="6 7">DW7H6</strain>
    </source>
</reference>
<comment type="similarity">
    <text evidence="1 3">Belongs to the D-isomer specific 2-hydroxyacid dehydrogenase family.</text>
</comment>
<dbReference type="InterPro" id="IPR006140">
    <property type="entry name" value="D-isomer_DH_NAD-bd"/>
</dbReference>
<dbReference type="InterPro" id="IPR036291">
    <property type="entry name" value="NAD(P)-bd_dom_sf"/>
</dbReference>
<evidence type="ECO:0000256" key="3">
    <source>
        <dbReference type="RuleBase" id="RU003719"/>
    </source>
</evidence>
<gene>
    <name evidence="6" type="ORF">PGB27_26790</name>
</gene>
<dbReference type="Gene3D" id="3.40.50.720">
    <property type="entry name" value="NAD(P)-binding Rossmann-like Domain"/>
    <property type="match status" value="2"/>
</dbReference>
<dbReference type="Proteomes" id="UP001300763">
    <property type="component" value="Unassembled WGS sequence"/>
</dbReference>
<proteinExistence type="inferred from homology"/>
<name>A0ABT5T1J0_9PSEU</name>
<dbReference type="SUPFAM" id="SSF51735">
    <property type="entry name" value="NAD(P)-binding Rossmann-fold domains"/>
    <property type="match status" value="1"/>
</dbReference>
<dbReference type="InterPro" id="IPR006139">
    <property type="entry name" value="D-isomer_2_OHA_DH_cat_dom"/>
</dbReference>
<dbReference type="SUPFAM" id="SSF52283">
    <property type="entry name" value="Formate/glycerate dehydrogenase catalytic domain-like"/>
    <property type="match status" value="1"/>
</dbReference>
<organism evidence="6 7">
    <name type="scientific">Actinomycetospora lemnae</name>
    <dbReference type="NCBI Taxonomy" id="3019891"/>
    <lineage>
        <taxon>Bacteria</taxon>
        <taxon>Bacillati</taxon>
        <taxon>Actinomycetota</taxon>
        <taxon>Actinomycetes</taxon>
        <taxon>Pseudonocardiales</taxon>
        <taxon>Pseudonocardiaceae</taxon>
        <taxon>Actinomycetospora</taxon>
    </lineage>
</organism>
<accession>A0ABT5T1J0</accession>